<evidence type="ECO:0000313" key="3">
    <source>
        <dbReference type="Proteomes" id="UP000094112"/>
    </source>
</evidence>
<sequence length="315" mass="36537">MSSRRPKAQVIRNESSDDDLGGKSADNVQKTKQRKPKLKLRNKMKVLKYEEHEEDNNQADSDTVDQITFQVKRKEKKSKSELPLFGQLDIEEPPQNIHSLDDLKVKTREQQEAFNDHDQKTEHSKPYISSVKPSPPNINEYDNSPTDLKNNVSNISDNSHDDFIPLDVSDSEEITMQNVNVDLLDDGRLPVTEKEEILQRKLEQKEMERNFYDVELSSDNDLEMDDWEASKLKSGNILKSDIKKPLNLPKLNLVAEESLVNEITHVKDMIDQLQIKLKQNELDSQNIQNRKAEILKNKENTTKYLQKLVLDFKEN</sequence>
<protein>
    <submittedName>
        <fullName evidence="2">Uncharacterized protein</fullName>
    </submittedName>
</protein>
<dbReference type="OrthoDB" id="10628504at2759"/>
<dbReference type="GeneID" id="30202008"/>
<feature type="region of interest" description="Disordered" evidence="1">
    <location>
        <begin position="1"/>
        <end position="43"/>
    </location>
</feature>
<dbReference type="AlphaFoldDB" id="A0A1E3P512"/>
<dbReference type="Proteomes" id="UP000094112">
    <property type="component" value="Unassembled WGS sequence"/>
</dbReference>
<dbReference type="EMBL" id="KV454210">
    <property type="protein sequence ID" value="ODQ59992.1"/>
    <property type="molecule type" value="Genomic_DNA"/>
</dbReference>
<organism evidence="2 3">
    <name type="scientific">Wickerhamomyces anomalus (strain ATCC 58044 / CBS 1984 / NCYC 433 / NRRL Y-366-8)</name>
    <name type="common">Yeast</name>
    <name type="synonym">Hansenula anomala</name>
    <dbReference type="NCBI Taxonomy" id="683960"/>
    <lineage>
        <taxon>Eukaryota</taxon>
        <taxon>Fungi</taxon>
        <taxon>Dikarya</taxon>
        <taxon>Ascomycota</taxon>
        <taxon>Saccharomycotina</taxon>
        <taxon>Saccharomycetes</taxon>
        <taxon>Phaffomycetales</taxon>
        <taxon>Wickerhamomycetaceae</taxon>
        <taxon>Wickerhamomyces</taxon>
    </lineage>
</organism>
<feature type="compositionally biased region" description="Basic and acidic residues" evidence="1">
    <location>
        <begin position="99"/>
        <end position="125"/>
    </location>
</feature>
<evidence type="ECO:0000256" key="1">
    <source>
        <dbReference type="SAM" id="MobiDB-lite"/>
    </source>
</evidence>
<proteinExistence type="predicted"/>
<name>A0A1E3P512_WICAA</name>
<dbReference type="RefSeq" id="XP_019039199.1">
    <property type="nucleotide sequence ID" value="XM_019184762.1"/>
</dbReference>
<keyword evidence="3" id="KW-1185">Reference proteome</keyword>
<feature type="compositionally biased region" description="Basic residues" evidence="1">
    <location>
        <begin position="31"/>
        <end position="43"/>
    </location>
</feature>
<accession>A0A1E3P512</accession>
<evidence type="ECO:0000313" key="2">
    <source>
        <dbReference type="EMBL" id="ODQ59992.1"/>
    </source>
</evidence>
<feature type="region of interest" description="Disordered" evidence="1">
    <location>
        <begin position="71"/>
        <end position="144"/>
    </location>
</feature>
<reference evidence="2 3" key="1">
    <citation type="journal article" date="2016" name="Proc. Natl. Acad. Sci. U.S.A.">
        <title>Comparative genomics of biotechnologically important yeasts.</title>
        <authorList>
            <person name="Riley R."/>
            <person name="Haridas S."/>
            <person name="Wolfe K.H."/>
            <person name="Lopes M.R."/>
            <person name="Hittinger C.T."/>
            <person name="Goeker M."/>
            <person name="Salamov A.A."/>
            <person name="Wisecaver J.H."/>
            <person name="Long T.M."/>
            <person name="Calvey C.H."/>
            <person name="Aerts A.L."/>
            <person name="Barry K.W."/>
            <person name="Choi C."/>
            <person name="Clum A."/>
            <person name="Coughlan A.Y."/>
            <person name="Deshpande S."/>
            <person name="Douglass A.P."/>
            <person name="Hanson S.J."/>
            <person name="Klenk H.-P."/>
            <person name="LaButti K.M."/>
            <person name="Lapidus A."/>
            <person name="Lindquist E.A."/>
            <person name="Lipzen A.M."/>
            <person name="Meier-Kolthoff J.P."/>
            <person name="Ohm R.A."/>
            <person name="Otillar R.P."/>
            <person name="Pangilinan J.L."/>
            <person name="Peng Y."/>
            <person name="Rokas A."/>
            <person name="Rosa C.A."/>
            <person name="Scheuner C."/>
            <person name="Sibirny A.A."/>
            <person name="Slot J.C."/>
            <person name="Stielow J.B."/>
            <person name="Sun H."/>
            <person name="Kurtzman C.P."/>
            <person name="Blackwell M."/>
            <person name="Grigoriev I.V."/>
            <person name="Jeffries T.W."/>
        </authorList>
    </citation>
    <scope>NUCLEOTIDE SEQUENCE [LARGE SCALE GENOMIC DNA]</scope>
    <source>
        <strain evidence="3">ATCC 58044 / CBS 1984 / NCYC 433 / NRRL Y-366-8</strain>
    </source>
</reference>
<gene>
    <name evidence="2" type="ORF">WICANDRAFT_78616</name>
</gene>